<proteinExistence type="predicted"/>
<sequence length="168" mass="18264">MGGYSISRVCDVHCGYLFLLSVVLWAELAAGGALTTVSPDPYVESIAEDLQAALQNYSSTLSLTCNLSVLPASICSETHVQPDQGSEVAEKLLQHQQCAEQLISFCPEVSAPLCEAVTLNNDLRQHLTRSYLGSAKCPTPSSPINYMEIQKSISCAHCWRQQVEALCR</sequence>
<organism evidence="1 2">
    <name type="scientific">Eleginops maclovinus</name>
    <name type="common">Patagonian blennie</name>
    <name type="synonym">Eleginus maclovinus</name>
    <dbReference type="NCBI Taxonomy" id="56733"/>
    <lineage>
        <taxon>Eukaryota</taxon>
        <taxon>Metazoa</taxon>
        <taxon>Chordata</taxon>
        <taxon>Craniata</taxon>
        <taxon>Vertebrata</taxon>
        <taxon>Euteleostomi</taxon>
        <taxon>Actinopterygii</taxon>
        <taxon>Neopterygii</taxon>
        <taxon>Teleostei</taxon>
        <taxon>Neoteleostei</taxon>
        <taxon>Acanthomorphata</taxon>
        <taxon>Eupercaria</taxon>
        <taxon>Perciformes</taxon>
        <taxon>Notothenioidei</taxon>
        <taxon>Eleginopidae</taxon>
        <taxon>Eleginops</taxon>
    </lineage>
</organism>
<reference evidence="1 2" key="2">
    <citation type="journal article" date="2023" name="Mol. Biol. Evol.">
        <title>Genomics of Secondarily Temperate Adaptation in the Only Non-Antarctic Icefish.</title>
        <authorList>
            <person name="Rivera-Colon A.G."/>
            <person name="Rayamajhi N."/>
            <person name="Minhas B.F."/>
            <person name="Madrigal G."/>
            <person name="Bilyk K.T."/>
            <person name="Yoon V."/>
            <person name="Hune M."/>
            <person name="Gregory S."/>
            <person name="Cheng C.H.C."/>
            <person name="Catchen J.M."/>
        </authorList>
    </citation>
    <scope>NUCLEOTIDE SEQUENCE [LARGE SCALE GENOMIC DNA]</scope>
    <source>
        <strain evidence="1">JMC-PN-2008</strain>
    </source>
</reference>
<accession>A0AAN7Y7K2</accession>
<evidence type="ECO:0000313" key="2">
    <source>
        <dbReference type="Proteomes" id="UP001346869"/>
    </source>
</evidence>
<reference evidence="1 2" key="1">
    <citation type="journal article" date="2023" name="Genes (Basel)">
        <title>Chromosome-Level Genome Assembly and Circadian Gene Repertoire of the Patagonia Blennie Eleginops maclovinus-The Closest Ancestral Proxy of Antarctic Cryonotothenioids.</title>
        <authorList>
            <person name="Cheng C.C."/>
            <person name="Rivera-Colon A.G."/>
            <person name="Minhas B.F."/>
            <person name="Wilson L."/>
            <person name="Rayamajhi N."/>
            <person name="Vargas-Chacoff L."/>
            <person name="Catchen J.M."/>
        </authorList>
    </citation>
    <scope>NUCLEOTIDE SEQUENCE [LARGE SCALE GENOMIC DNA]</scope>
    <source>
        <strain evidence="1">JMC-PN-2008</strain>
    </source>
</reference>
<comment type="caution">
    <text evidence="1">The sequence shown here is derived from an EMBL/GenBank/DDBJ whole genome shotgun (WGS) entry which is preliminary data.</text>
</comment>
<dbReference type="Proteomes" id="UP001346869">
    <property type="component" value="Unassembled WGS sequence"/>
</dbReference>
<name>A0AAN7Y7K2_ELEMC</name>
<dbReference type="AlphaFoldDB" id="A0AAN7Y7K2"/>
<gene>
    <name evidence="1" type="ORF">PBY51_018443</name>
</gene>
<evidence type="ECO:0000313" key="1">
    <source>
        <dbReference type="EMBL" id="KAK5873399.1"/>
    </source>
</evidence>
<keyword evidence="2" id="KW-1185">Reference proteome</keyword>
<dbReference type="EMBL" id="JAUZQC010000003">
    <property type="protein sequence ID" value="KAK5873399.1"/>
    <property type="molecule type" value="Genomic_DNA"/>
</dbReference>
<protein>
    <submittedName>
        <fullName evidence="1">Uncharacterized protein</fullName>
    </submittedName>
</protein>